<reference evidence="2 3" key="1">
    <citation type="submission" date="2016-06" db="EMBL/GenBank/DDBJ databases">
        <title>Gene turnover analysis identifies the evolutionary adaptation of the extremophile Acidithiobacillus caldus.</title>
        <authorList>
            <person name="Zhang X."/>
        </authorList>
    </citation>
    <scope>NUCLEOTIDE SEQUENCE [LARGE SCALE GENOMIC DNA]</scope>
    <source>
        <strain evidence="2 3">DX</strain>
    </source>
</reference>
<dbReference type="AlphaFoldDB" id="A0A1E7YM94"/>
<accession>A0A1E7YM94</accession>
<feature type="region of interest" description="Disordered" evidence="1">
    <location>
        <begin position="111"/>
        <end position="163"/>
    </location>
</feature>
<gene>
    <name evidence="2" type="ORF">BAE27_09045</name>
</gene>
<sequence length="326" mass="36975">MNGHIYLSGEELGALEGLPHMVFRLYVALKKYADYATGIVGQRRRISWSLLCQELYVEQFQGFEDSGTPTRQRVARAMEWLKKKDLVQDIGSKQRGEPIVFKLVLAQTPSQAQKKPVQNPCRTRTGYPEQEESDVYPADSISCKDQPEKPVQNPCRPKRKKPSGINNQYSILLPIGNIDPVSNNHGSLGNKHLSSFASPSAQPLPVAEQVRMVFVHWQKTMNCPKAKLDNKRKTRIEWGLKTYDLDSCIAAIDGCARSKWHMGQNDRGLKYNDITLIFRDSEKFERFLAMNHSENKTENGISNTLSRWMGKEPIDGVVLNRAVGEK</sequence>
<dbReference type="Proteomes" id="UP000175616">
    <property type="component" value="Unassembled WGS sequence"/>
</dbReference>
<dbReference type="RefSeq" id="WP_070114353.1">
    <property type="nucleotide sequence ID" value="NZ_LZYE01000241.1"/>
</dbReference>
<comment type="caution">
    <text evidence="2">The sequence shown here is derived from an EMBL/GenBank/DDBJ whole genome shotgun (WGS) entry which is preliminary data.</text>
</comment>
<evidence type="ECO:0000313" key="2">
    <source>
        <dbReference type="EMBL" id="OFC34175.1"/>
    </source>
</evidence>
<evidence type="ECO:0000313" key="3">
    <source>
        <dbReference type="Proteomes" id="UP000175616"/>
    </source>
</evidence>
<evidence type="ECO:0008006" key="4">
    <source>
        <dbReference type="Google" id="ProtNLM"/>
    </source>
</evidence>
<evidence type="ECO:0000256" key="1">
    <source>
        <dbReference type="SAM" id="MobiDB-lite"/>
    </source>
</evidence>
<organism evidence="2 3">
    <name type="scientific">Acidithiobacillus caldus</name>
    <dbReference type="NCBI Taxonomy" id="33059"/>
    <lineage>
        <taxon>Bacteria</taxon>
        <taxon>Pseudomonadati</taxon>
        <taxon>Pseudomonadota</taxon>
        <taxon>Acidithiobacillia</taxon>
        <taxon>Acidithiobacillales</taxon>
        <taxon>Acidithiobacillaceae</taxon>
        <taxon>Acidithiobacillus</taxon>
    </lineage>
</organism>
<dbReference type="EMBL" id="LZYE01000241">
    <property type="protein sequence ID" value="OFC34175.1"/>
    <property type="molecule type" value="Genomic_DNA"/>
</dbReference>
<proteinExistence type="predicted"/>
<protein>
    <recommendedName>
        <fullName evidence="4">Bacteriophage lambda Replication protein O N-terminal domain-containing protein</fullName>
    </recommendedName>
</protein>
<name>A0A1E7YM94_9PROT</name>